<dbReference type="GO" id="GO:0046655">
    <property type="term" value="P:folic acid metabolic process"/>
    <property type="evidence" value="ECO:0007669"/>
    <property type="project" value="TreeGrafter"/>
</dbReference>
<dbReference type="GO" id="GO:0050661">
    <property type="term" value="F:NADP binding"/>
    <property type="evidence" value="ECO:0007669"/>
    <property type="project" value="InterPro"/>
</dbReference>
<dbReference type="PROSITE" id="PS51330">
    <property type="entry name" value="DHFR_2"/>
    <property type="match status" value="1"/>
</dbReference>
<evidence type="ECO:0000256" key="2">
    <source>
        <dbReference type="ARBA" id="ARBA00009539"/>
    </source>
</evidence>
<evidence type="ECO:0000256" key="7">
    <source>
        <dbReference type="ARBA" id="ARBA00025067"/>
    </source>
</evidence>
<dbReference type="Gene3D" id="3.40.430.10">
    <property type="entry name" value="Dihydrofolate Reductase, subunit A"/>
    <property type="match status" value="1"/>
</dbReference>
<gene>
    <name evidence="9" type="ORF">G6M46_18950</name>
    <name evidence="10" type="ORF">G6M86_04410</name>
</gene>
<dbReference type="EMBL" id="CP049216">
    <property type="protein sequence ID" value="QTG12532.1"/>
    <property type="molecule type" value="Genomic_DNA"/>
</dbReference>
<dbReference type="AlphaFoldDB" id="A0A8A5P7D6"/>
<evidence type="ECO:0000313" key="11">
    <source>
        <dbReference type="Proteomes" id="UP000702952"/>
    </source>
</evidence>
<keyword evidence="6" id="KW-0560">Oxidoreductase</keyword>
<evidence type="ECO:0000313" key="9">
    <source>
        <dbReference type="EMBL" id="NTC30215.1"/>
    </source>
</evidence>
<organism evidence="9 11">
    <name type="scientific">Agrobacterium tumefaciens</name>
    <dbReference type="NCBI Taxonomy" id="358"/>
    <lineage>
        <taxon>Bacteria</taxon>
        <taxon>Pseudomonadati</taxon>
        <taxon>Pseudomonadota</taxon>
        <taxon>Alphaproteobacteria</taxon>
        <taxon>Hyphomicrobiales</taxon>
        <taxon>Rhizobiaceae</taxon>
        <taxon>Rhizobium/Agrobacterium group</taxon>
        <taxon>Agrobacterium</taxon>
        <taxon>Agrobacterium tumefaciens complex</taxon>
    </lineage>
</organism>
<dbReference type="InterPro" id="IPR001796">
    <property type="entry name" value="DHFR_dom"/>
</dbReference>
<dbReference type="CDD" id="cd00209">
    <property type="entry name" value="DHFR"/>
    <property type="match status" value="1"/>
</dbReference>
<evidence type="ECO:0000256" key="6">
    <source>
        <dbReference type="ARBA" id="ARBA00023002"/>
    </source>
</evidence>
<proteinExistence type="inferred from homology"/>
<keyword evidence="5" id="KW-0521">NADP</keyword>
<evidence type="ECO:0000256" key="4">
    <source>
        <dbReference type="ARBA" id="ARBA00022563"/>
    </source>
</evidence>
<dbReference type="Proteomes" id="UP000702952">
    <property type="component" value="Unassembled WGS sequence"/>
</dbReference>
<dbReference type="PANTHER" id="PTHR48069">
    <property type="entry name" value="DIHYDROFOLATE REDUCTASE"/>
    <property type="match status" value="1"/>
</dbReference>
<name>A0A8A5P7D6_AGRTU</name>
<evidence type="ECO:0000313" key="10">
    <source>
        <dbReference type="EMBL" id="QTG12532.1"/>
    </source>
</evidence>
<evidence type="ECO:0000259" key="8">
    <source>
        <dbReference type="PROSITE" id="PS51330"/>
    </source>
</evidence>
<reference evidence="10" key="2">
    <citation type="submission" date="2020-02" db="EMBL/GenBank/DDBJ databases">
        <title>Unexpected conservation and global transmission of agrobacterial virulence plasmids.</title>
        <authorList>
            <person name="Weisberg A.J."/>
            <person name="Davis E.W. II"/>
            <person name="Tabima J.R."/>
            <person name="Belcher M.S."/>
            <person name="Miller M."/>
            <person name="Kuo C.-H."/>
            <person name="Loper J.E."/>
            <person name="Grunwald N.J."/>
            <person name="Putnam M.L."/>
            <person name="Chang J.H."/>
        </authorList>
    </citation>
    <scope>NUCLEOTIDE SEQUENCE</scope>
    <source>
        <strain evidence="10">Q15/94</strain>
    </source>
</reference>
<feature type="domain" description="DHFR" evidence="8">
    <location>
        <begin position="11"/>
        <end position="178"/>
    </location>
</feature>
<dbReference type="PRINTS" id="PR00070">
    <property type="entry name" value="DHFR"/>
</dbReference>
<comment type="pathway">
    <text evidence="1">Cofactor biosynthesis; tetrahydrofolate biosynthesis; 5,6,7,8-tetrahydrofolate from 7,8-dihydrofolate: step 1/1.</text>
</comment>
<protein>
    <recommendedName>
        <fullName evidence="3">dihydrofolate reductase</fullName>
        <ecNumber evidence="3">1.5.1.3</ecNumber>
    </recommendedName>
</protein>
<evidence type="ECO:0000256" key="1">
    <source>
        <dbReference type="ARBA" id="ARBA00004903"/>
    </source>
</evidence>
<dbReference type="EC" id="1.5.1.3" evidence="3"/>
<dbReference type="GO" id="GO:0046452">
    <property type="term" value="P:dihydrofolate metabolic process"/>
    <property type="evidence" value="ECO:0007669"/>
    <property type="project" value="TreeGrafter"/>
</dbReference>
<accession>A0A8A5P7D6</accession>
<dbReference type="InterPro" id="IPR012259">
    <property type="entry name" value="DHFR"/>
</dbReference>
<evidence type="ECO:0000256" key="3">
    <source>
        <dbReference type="ARBA" id="ARBA00012856"/>
    </source>
</evidence>
<reference evidence="9" key="1">
    <citation type="journal article" date="2020" name="Science">
        <title>Unexpected conservation and global transmission of agrobacterial virulence plasmids.</title>
        <authorList>
            <person name="Weisberg A.J."/>
            <person name="Davis E.W. 2nd"/>
            <person name="Tabima J."/>
            <person name="Belcher M.S."/>
            <person name="Miller M."/>
            <person name="Kuo C.H."/>
            <person name="Loper J.E."/>
            <person name="Grunwald N.J."/>
            <person name="Putnam M.L."/>
            <person name="Chang J.H."/>
        </authorList>
    </citation>
    <scope>NUCLEOTIDE SEQUENCE</scope>
    <source>
        <strain evidence="9">17-1853-1a</strain>
    </source>
</reference>
<comment type="similarity">
    <text evidence="2">Belongs to the dihydrofolate reductase family.</text>
</comment>
<dbReference type="Proteomes" id="UP000663946">
    <property type="component" value="Chromosome 1"/>
</dbReference>
<sequence>MSNKKRAKMPSAVSVVARSYPDRIIGIENRLPWRLGTDLKNFKALTLDHAIIMGRKTFESLGRPLPRRINIVLSRDHVPDTENVKWAQNPETALLLADFYSICMGKKQFFVIGGENIYGIFDKYINKIFLTDVNTGSINGDAKFDYDFDPAEWIFKYEKEFPESEVDDYSFRISYLVRRRHEHRQRFIEEFKKSNSMFNRHWDDYASDDLVKEERNIEQAQLDLIDRLKA</sequence>
<dbReference type="SUPFAM" id="SSF53597">
    <property type="entry name" value="Dihydrofolate reductase-like"/>
    <property type="match status" value="1"/>
</dbReference>
<dbReference type="PANTHER" id="PTHR48069:SF3">
    <property type="entry name" value="DIHYDROFOLATE REDUCTASE"/>
    <property type="match status" value="1"/>
</dbReference>
<dbReference type="EMBL" id="JAAMAY010000030">
    <property type="protein sequence ID" value="NTC30215.1"/>
    <property type="molecule type" value="Genomic_DNA"/>
</dbReference>
<dbReference type="InterPro" id="IPR024072">
    <property type="entry name" value="DHFR-like_dom_sf"/>
</dbReference>
<dbReference type="GO" id="GO:0005829">
    <property type="term" value="C:cytosol"/>
    <property type="evidence" value="ECO:0007669"/>
    <property type="project" value="TreeGrafter"/>
</dbReference>
<evidence type="ECO:0000256" key="5">
    <source>
        <dbReference type="ARBA" id="ARBA00022857"/>
    </source>
</evidence>
<dbReference type="GO" id="GO:0004146">
    <property type="term" value="F:dihydrofolate reductase activity"/>
    <property type="evidence" value="ECO:0007669"/>
    <property type="project" value="UniProtKB-EC"/>
</dbReference>
<dbReference type="Pfam" id="PF00186">
    <property type="entry name" value="DHFR_1"/>
    <property type="match status" value="1"/>
</dbReference>
<dbReference type="GO" id="GO:0046654">
    <property type="term" value="P:tetrahydrofolate biosynthetic process"/>
    <property type="evidence" value="ECO:0007669"/>
    <property type="project" value="InterPro"/>
</dbReference>
<dbReference type="RefSeq" id="WP_141680481.1">
    <property type="nucleotide sequence ID" value="NC_015183.1"/>
</dbReference>
<keyword evidence="4" id="KW-0554">One-carbon metabolism</keyword>
<comment type="function">
    <text evidence="7">Key enzyme in folate metabolism. Catalyzes an essential reaction for de novo glycine and purine synthesis, and for DNA precursor synthesis.</text>
</comment>
<dbReference type="GO" id="GO:0006730">
    <property type="term" value="P:one-carbon metabolic process"/>
    <property type="evidence" value="ECO:0007669"/>
    <property type="project" value="UniProtKB-KW"/>
</dbReference>